<keyword evidence="2" id="KW-1185">Reference proteome</keyword>
<dbReference type="EMBL" id="JAEPWM010000008">
    <property type="protein sequence ID" value="MBK6007941.1"/>
    <property type="molecule type" value="Genomic_DNA"/>
</dbReference>
<evidence type="ECO:0000313" key="2">
    <source>
        <dbReference type="Proteomes" id="UP000630528"/>
    </source>
</evidence>
<organism evidence="1 2">
    <name type="scientific">Ramlibacter ginsenosidimutans</name>
    <dbReference type="NCBI Taxonomy" id="502333"/>
    <lineage>
        <taxon>Bacteria</taxon>
        <taxon>Pseudomonadati</taxon>
        <taxon>Pseudomonadota</taxon>
        <taxon>Betaproteobacteria</taxon>
        <taxon>Burkholderiales</taxon>
        <taxon>Comamonadaceae</taxon>
        <taxon>Ramlibacter</taxon>
    </lineage>
</organism>
<protein>
    <submittedName>
        <fullName evidence="1">Uncharacterized protein</fullName>
    </submittedName>
</protein>
<evidence type="ECO:0000313" key="1">
    <source>
        <dbReference type="EMBL" id="MBK6007941.1"/>
    </source>
</evidence>
<dbReference type="Proteomes" id="UP000630528">
    <property type="component" value="Unassembled WGS sequence"/>
</dbReference>
<proteinExistence type="predicted"/>
<reference evidence="1" key="1">
    <citation type="journal article" date="2012" name="J. Microbiol. Biotechnol.">
        <title>Ramlibacter ginsenosidimutans sp. nov., with ginsenoside-converting activity.</title>
        <authorList>
            <person name="Wang L."/>
            <person name="An D.S."/>
            <person name="Kim S.G."/>
            <person name="Jin F.X."/>
            <person name="Kim S.C."/>
            <person name="Lee S.T."/>
            <person name="Im W.T."/>
        </authorList>
    </citation>
    <scope>NUCLEOTIDE SEQUENCE</scope>
    <source>
        <strain evidence="1">KACC 17527</strain>
    </source>
</reference>
<comment type="caution">
    <text evidence="1">The sequence shown here is derived from an EMBL/GenBank/DDBJ whole genome shotgun (WGS) entry which is preliminary data.</text>
</comment>
<dbReference type="RefSeq" id="WP_201174404.1">
    <property type="nucleotide sequence ID" value="NZ_JAEPWM010000008.1"/>
</dbReference>
<reference evidence="1" key="2">
    <citation type="submission" date="2021-01" db="EMBL/GenBank/DDBJ databases">
        <authorList>
            <person name="Kang M."/>
        </authorList>
    </citation>
    <scope>NUCLEOTIDE SEQUENCE</scope>
    <source>
        <strain evidence="1">KACC 17527</strain>
    </source>
</reference>
<sequence>MIPLESGVVALSLAQREEISQSFLELRRDRLCCLEVSVVVGFAAENEGAQVERDRLDEGAR</sequence>
<dbReference type="AlphaFoldDB" id="A0A934WNQ8"/>
<gene>
    <name evidence="1" type="ORF">JJB11_17720</name>
</gene>
<accession>A0A934WNQ8</accession>
<name>A0A934WNQ8_9BURK</name>